<evidence type="ECO:0000313" key="10">
    <source>
        <dbReference type="EMBL" id="PWZ41837.1"/>
    </source>
</evidence>
<evidence type="ECO:0000256" key="1">
    <source>
        <dbReference type="ARBA" id="ARBA00003182"/>
    </source>
</evidence>
<comment type="caution">
    <text evidence="10">The sequence shown here is derived from an EMBL/GenBank/DDBJ whole genome shotgun (WGS) entry which is preliminary data.</text>
</comment>
<dbReference type="FunFam" id="2.40.330.10:FF:000001">
    <property type="entry name" value="Auxin response factor"/>
    <property type="match status" value="1"/>
</dbReference>
<dbReference type="InterPro" id="IPR044835">
    <property type="entry name" value="ARF_plant"/>
</dbReference>
<dbReference type="CDD" id="cd10017">
    <property type="entry name" value="B3_DNA"/>
    <property type="match status" value="1"/>
</dbReference>
<dbReference type="GO" id="GO:0009734">
    <property type="term" value="P:auxin-activated signaling pathway"/>
    <property type="evidence" value="ECO:0007669"/>
    <property type="project" value="UniProtKB-KW"/>
</dbReference>
<dbReference type="InterPro" id="IPR015300">
    <property type="entry name" value="DNA-bd_pseudobarrel_sf"/>
</dbReference>
<reference evidence="10" key="1">
    <citation type="journal article" date="2018" name="Nat. Genet.">
        <title>Extensive intraspecific gene order and gene structural variations between Mo17 and other maize genomes.</title>
        <authorList>
            <person name="Sun S."/>
            <person name="Zhou Y."/>
            <person name="Chen J."/>
            <person name="Shi J."/>
            <person name="Zhao H."/>
            <person name="Zhao H."/>
            <person name="Song W."/>
            <person name="Zhang M."/>
            <person name="Cui Y."/>
            <person name="Dong X."/>
            <person name="Liu H."/>
            <person name="Ma X."/>
            <person name="Jiao Y."/>
            <person name="Wang B."/>
            <person name="Wei X."/>
            <person name="Stein J.C."/>
            <person name="Glaubitz J.C."/>
            <person name="Lu F."/>
            <person name="Yu G."/>
            <person name="Liang C."/>
            <person name="Fengler K."/>
            <person name="Li B."/>
            <person name="Rafalski A."/>
            <person name="Schnable P.S."/>
            <person name="Ware D.H."/>
            <person name="Buckler E.S."/>
            <person name="Lai J."/>
        </authorList>
    </citation>
    <scope>NUCLEOTIDE SEQUENCE [LARGE SCALE GENOMIC DNA]</scope>
    <source>
        <tissue evidence="10">Seedling</tissue>
    </source>
</reference>
<evidence type="ECO:0000256" key="7">
    <source>
        <dbReference type="ARBA" id="ARBA00023242"/>
    </source>
</evidence>
<proteinExistence type="inferred from homology"/>
<keyword evidence="6" id="KW-0804">Transcription</keyword>
<dbReference type="Pfam" id="PF02362">
    <property type="entry name" value="B3"/>
    <property type="match status" value="1"/>
</dbReference>
<dbReference type="GO" id="GO:0005634">
    <property type="term" value="C:nucleus"/>
    <property type="evidence" value="ECO:0007669"/>
    <property type="project" value="UniProtKB-SubCell"/>
</dbReference>
<dbReference type="SUPFAM" id="SSF101936">
    <property type="entry name" value="DNA-binding pseudobarrel domain"/>
    <property type="match status" value="1"/>
</dbReference>
<dbReference type="AlphaFoldDB" id="A0A3L6G409"/>
<evidence type="ECO:0000256" key="8">
    <source>
        <dbReference type="ARBA" id="ARBA00023294"/>
    </source>
</evidence>
<protein>
    <submittedName>
        <fullName evidence="10">Auxin response factor 15</fullName>
    </submittedName>
</protein>
<gene>
    <name evidence="10" type="primary">ARF15_0</name>
    <name evidence="10" type="ORF">Zm00014a_025360</name>
</gene>
<keyword evidence="5" id="KW-0238">DNA-binding</keyword>
<dbReference type="PANTHER" id="PTHR31384">
    <property type="entry name" value="AUXIN RESPONSE FACTOR 4-RELATED"/>
    <property type="match status" value="1"/>
</dbReference>
<dbReference type="EMBL" id="NCVQ01000003">
    <property type="protein sequence ID" value="PWZ41837.1"/>
    <property type="molecule type" value="Genomic_DNA"/>
</dbReference>
<evidence type="ECO:0000256" key="2">
    <source>
        <dbReference type="ARBA" id="ARBA00004123"/>
    </source>
</evidence>
<dbReference type="SMART" id="SM01019">
    <property type="entry name" value="B3"/>
    <property type="match status" value="1"/>
</dbReference>
<sequence>MASEEEVTVGRGLPHLAVLARRCCPAHPHPTLDPQWPPAAEPRQLPSLQGSSAHGCALTADDLDACGNQIPPLRIGGQIPPWHLWERYRHLMEDVLSLLPHVKKDNQDKVESKQSKGNTLNKLLEFRSCFSCLSSRKERKGESVRRKKSLKADFVLPVETRRLEDIRAQHRTTARGKARSSRRQQEDVIDGDLCEQYPSLLADMQRKIADELDRSPTPAALLGEDCQGGRLEQARAALKIAYCCLPTPTTLTRLLPRARREVKKPKKPKVKKPKVKQRFSWMPHMFCKTLMASDTSMHVGFSVLRRSAEDCFPPLDYSQQRSSQELVAKDLHGTEWRFRHIYRGQPHRHLLTTGWSAFVNKKLVSRDAVLFLRGDNGELRLGVRRAAQLKNGSAFPALYNQCSNLGSLPNVAHAVATKSVFHIYYNPR</sequence>
<dbReference type="GO" id="GO:0006355">
    <property type="term" value="P:regulation of DNA-templated transcription"/>
    <property type="evidence" value="ECO:0007669"/>
    <property type="project" value="InterPro"/>
</dbReference>
<evidence type="ECO:0000256" key="5">
    <source>
        <dbReference type="ARBA" id="ARBA00023125"/>
    </source>
</evidence>
<evidence type="ECO:0000256" key="6">
    <source>
        <dbReference type="ARBA" id="ARBA00023163"/>
    </source>
</evidence>
<dbReference type="ExpressionAtlas" id="A0A3L6G409">
    <property type="expression patterns" value="baseline"/>
</dbReference>
<dbReference type="Gene3D" id="2.40.330.10">
    <property type="entry name" value="DNA-binding pseudobarrel domain"/>
    <property type="match status" value="1"/>
</dbReference>
<comment type="function">
    <text evidence="1">Auxin response factors (ARFs) are transcriptional factors that bind specifically to the DNA sequence 5'-TGTCTC-3' found in the auxin-responsive promoter elements (AuxREs).</text>
</comment>
<comment type="similarity">
    <text evidence="3">Belongs to the ARF family.</text>
</comment>
<evidence type="ECO:0000256" key="4">
    <source>
        <dbReference type="ARBA" id="ARBA00023015"/>
    </source>
</evidence>
<keyword evidence="7" id="KW-0539">Nucleus</keyword>
<organism evidence="10">
    <name type="scientific">Zea mays</name>
    <name type="common">Maize</name>
    <dbReference type="NCBI Taxonomy" id="4577"/>
    <lineage>
        <taxon>Eukaryota</taxon>
        <taxon>Viridiplantae</taxon>
        <taxon>Streptophyta</taxon>
        <taxon>Embryophyta</taxon>
        <taxon>Tracheophyta</taxon>
        <taxon>Spermatophyta</taxon>
        <taxon>Magnoliopsida</taxon>
        <taxon>Liliopsida</taxon>
        <taxon>Poales</taxon>
        <taxon>Poaceae</taxon>
        <taxon>PACMAD clade</taxon>
        <taxon>Panicoideae</taxon>
        <taxon>Andropogonodae</taxon>
        <taxon>Andropogoneae</taxon>
        <taxon>Tripsacinae</taxon>
        <taxon>Zea</taxon>
    </lineage>
</organism>
<name>A0A3L6G409_MAIZE</name>
<keyword evidence="4" id="KW-0805">Transcription regulation</keyword>
<accession>A0A3L6G409</accession>
<dbReference type="GO" id="GO:0003677">
    <property type="term" value="F:DNA binding"/>
    <property type="evidence" value="ECO:0007669"/>
    <property type="project" value="UniProtKB-KW"/>
</dbReference>
<dbReference type="PANTHER" id="PTHR31384:SF5">
    <property type="entry name" value="AUXIN RESPONSE FACTOR 3"/>
    <property type="match status" value="1"/>
</dbReference>
<keyword evidence="8" id="KW-0927">Auxin signaling pathway</keyword>
<feature type="domain" description="TF-B3" evidence="9">
    <location>
        <begin position="286"/>
        <end position="387"/>
    </location>
</feature>
<evidence type="ECO:0000259" key="9">
    <source>
        <dbReference type="PROSITE" id="PS50863"/>
    </source>
</evidence>
<dbReference type="Proteomes" id="UP000251960">
    <property type="component" value="Chromosome 2"/>
</dbReference>
<evidence type="ECO:0000256" key="3">
    <source>
        <dbReference type="ARBA" id="ARBA00007853"/>
    </source>
</evidence>
<dbReference type="PROSITE" id="PS50863">
    <property type="entry name" value="B3"/>
    <property type="match status" value="1"/>
</dbReference>
<dbReference type="InterPro" id="IPR003340">
    <property type="entry name" value="B3_DNA-bd"/>
</dbReference>
<comment type="subcellular location">
    <subcellularLocation>
        <location evidence="2">Nucleus</location>
    </subcellularLocation>
</comment>